<evidence type="ECO:0000256" key="1">
    <source>
        <dbReference type="SAM" id="MobiDB-lite"/>
    </source>
</evidence>
<proteinExistence type="predicted"/>
<dbReference type="AlphaFoldDB" id="A0A9N7U732"/>
<keyword evidence="3" id="KW-1185">Reference proteome</keyword>
<feature type="region of interest" description="Disordered" evidence="1">
    <location>
        <begin position="1"/>
        <end position="21"/>
    </location>
</feature>
<gene>
    <name evidence="2" type="ORF">PLEPLA_LOCUS12848</name>
</gene>
<name>A0A9N7U732_PLEPL</name>
<evidence type="ECO:0000313" key="3">
    <source>
        <dbReference type="Proteomes" id="UP001153269"/>
    </source>
</evidence>
<comment type="caution">
    <text evidence="2">The sequence shown here is derived from an EMBL/GenBank/DDBJ whole genome shotgun (WGS) entry which is preliminary data.</text>
</comment>
<dbReference type="Proteomes" id="UP001153269">
    <property type="component" value="Unassembled WGS sequence"/>
</dbReference>
<protein>
    <submittedName>
        <fullName evidence="2">Uncharacterized protein</fullName>
    </submittedName>
</protein>
<dbReference type="EMBL" id="CADEAL010000765">
    <property type="protein sequence ID" value="CAB1424919.1"/>
    <property type="molecule type" value="Genomic_DNA"/>
</dbReference>
<sequence>MTSMHAGKQSGESGDVHDGPARTFVGPFAQFDLGVGREPGATNAIDYYQGLIISTPTAPRYEQPRQHSQNRLESDRLNLIHRTEGTAQIPSISPSTPSVPRAAPPRYTVRGREWVAAVFVCGNQQRLPPQKNTTYHMLEAVFQIDGLEVFPGSVPPTPSPTLPDSGGLCAVPQQRLHS</sequence>
<organism evidence="2 3">
    <name type="scientific">Pleuronectes platessa</name>
    <name type="common">European plaice</name>
    <dbReference type="NCBI Taxonomy" id="8262"/>
    <lineage>
        <taxon>Eukaryota</taxon>
        <taxon>Metazoa</taxon>
        <taxon>Chordata</taxon>
        <taxon>Craniata</taxon>
        <taxon>Vertebrata</taxon>
        <taxon>Euteleostomi</taxon>
        <taxon>Actinopterygii</taxon>
        <taxon>Neopterygii</taxon>
        <taxon>Teleostei</taxon>
        <taxon>Neoteleostei</taxon>
        <taxon>Acanthomorphata</taxon>
        <taxon>Carangaria</taxon>
        <taxon>Pleuronectiformes</taxon>
        <taxon>Pleuronectoidei</taxon>
        <taxon>Pleuronectidae</taxon>
        <taxon>Pleuronectes</taxon>
    </lineage>
</organism>
<reference evidence="2" key="1">
    <citation type="submission" date="2020-03" db="EMBL/GenBank/DDBJ databases">
        <authorList>
            <person name="Weist P."/>
        </authorList>
    </citation>
    <scope>NUCLEOTIDE SEQUENCE</scope>
</reference>
<accession>A0A9N7U732</accession>
<evidence type="ECO:0000313" key="2">
    <source>
        <dbReference type="EMBL" id="CAB1424919.1"/>
    </source>
</evidence>